<organism evidence="3 4">
    <name type="scientific">Kitasatospora nipponensis</name>
    <dbReference type="NCBI Taxonomy" id="258049"/>
    <lineage>
        <taxon>Bacteria</taxon>
        <taxon>Bacillati</taxon>
        <taxon>Actinomycetota</taxon>
        <taxon>Actinomycetes</taxon>
        <taxon>Kitasatosporales</taxon>
        <taxon>Streptomycetaceae</taxon>
        <taxon>Kitasatospora</taxon>
    </lineage>
</organism>
<sequence length="335" mass="37440">MDGPAGRQAAGTRRGHRGRHRRPTARGPAWHLQRRARKLGDPPVLIVADASYDGPRLAYLLRDLPVQIVVRLRSDRVFFQPVPADYRVGPKGGQPPRHGARFALSDTATWHDPDTNAEHITRRYGTARIRTWHRLHPRIWRRSGRDDHCGQLPIVEGTLIRLDVDHLPSGGTPKPVWLRHSDPTPCVADTDTAWHAFLRRFELEHTFRFLKQTLGWTRPRLREPAAADRWTGLVLAAHTQRRLARTLAVDLRRSWGPSPPNASPQPESDAGSATSAQLCSAQQPLQDHPVPVPGVHPASPTGAEPPSTTSDSPWPATTNEQTGENPNAPEDDHWR</sequence>
<evidence type="ECO:0000313" key="4">
    <source>
        <dbReference type="Proteomes" id="UP001500037"/>
    </source>
</evidence>
<evidence type="ECO:0000259" key="2">
    <source>
        <dbReference type="Pfam" id="PF13546"/>
    </source>
</evidence>
<feature type="domain" description="Transposase IS701-like DDE" evidence="2">
    <location>
        <begin position="23"/>
        <end position="136"/>
    </location>
</feature>
<feature type="region of interest" description="Disordered" evidence="1">
    <location>
        <begin position="1"/>
        <end position="34"/>
    </location>
</feature>
<dbReference type="InterPro" id="IPR012337">
    <property type="entry name" value="RNaseH-like_sf"/>
</dbReference>
<dbReference type="Proteomes" id="UP001500037">
    <property type="component" value="Unassembled WGS sequence"/>
</dbReference>
<comment type="caution">
    <text evidence="3">The sequence shown here is derived from an EMBL/GenBank/DDBJ whole genome shotgun (WGS) entry which is preliminary data.</text>
</comment>
<evidence type="ECO:0000256" key="1">
    <source>
        <dbReference type="SAM" id="MobiDB-lite"/>
    </source>
</evidence>
<accession>A0ABP4G7T8</accession>
<feature type="region of interest" description="Disordered" evidence="1">
    <location>
        <begin position="254"/>
        <end position="335"/>
    </location>
</feature>
<name>A0ABP4G7T8_9ACTN</name>
<dbReference type="EMBL" id="BAAALF010000001">
    <property type="protein sequence ID" value="GAA1215257.1"/>
    <property type="molecule type" value="Genomic_DNA"/>
</dbReference>
<keyword evidence="4" id="KW-1185">Reference proteome</keyword>
<feature type="compositionally biased region" description="Low complexity" evidence="1">
    <location>
        <begin position="1"/>
        <end position="12"/>
    </location>
</feature>
<dbReference type="InterPro" id="IPR038721">
    <property type="entry name" value="IS701-like_DDE_dom"/>
</dbReference>
<protein>
    <recommendedName>
        <fullName evidence="2">Transposase IS701-like DDE domain-containing protein</fullName>
    </recommendedName>
</protein>
<feature type="compositionally biased region" description="Polar residues" evidence="1">
    <location>
        <begin position="271"/>
        <end position="285"/>
    </location>
</feature>
<feature type="compositionally biased region" description="Polar residues" evidence="1">
    <location>
        <begin position="306"/>
        <end position="325"/>
    </location>
</feature>
<gene>
    <name evidence="3" type="ORF">GCM10009665_01360</name>
</gene>
<reference evidence="4" key="1">
    <citation type="journal article" date="2019" name="Int. J. Syst. Evol. Microbiol.">
        <title>The Global Catalogue of Microorganisms (GCM) 10K type strain sequencing project: providing services to taxonomists for standard genome sequencing and annotation.</title>
        <authorList>
            <consortium name="The Broad Institute Genomics Platform"/>
            <consortium name="The Broad Institute Genome Sequencing Center for Infectious Disease"/>
            <person name="Wu L."/>
            <person name="Ma J."/>
        </authorList>
    </citation>
    <scope>NUCLEOTIDE SEQUENCE [LARGE SCALE GENOMIC DNA]</scope>
    <source>
        <strain evidence="4">JCM 13004</strain>
    </source>
</reference>
<dbReference type="SUPFAM" id="SSF53098">
    <property type="entry name" value="Ribonuclease H-like"/>
    <property type="match status" value="1"/>
</dbReference>
<dbReference type="Pfam" id="PF13546">
    <property type="entry name" value="DDE_5"/>
    <property type="match status" value="1"/>
</dbReference>
<proteinExistence type="predicted"/>
<evidence type="ECO:0000313" key="3">
    <source>
        <dbReference type="EMBL" id="GAA1215257.1"/>
    </source>
</evidence>
<feature type="compositionally biased region" description="Basic residues" evidence="1">
    <location>
        <begin position="13"/>
        <end position="24"/>
    </location>
</feature>